<feature type="binding site" evidence="9">
    <location>
        <position position="170"/>
    </location>
    <ligand>
        <name>cob(II)alamin</name>
        <dbReference type="ChEBI" id="CHEBI:16304"/>
    </ligand>
</feature>
<comment type="function">
    <text evidence="9">Catalyzes the conversion of epoxyqueuosine (oQ) to queuosine (Q), which is a hypermodified base found in the wobble positions of tRNA(Asp), tRNA(Asn), tRNA(His) and tRNA(Tyr).</text>
</comment>
<dbReference type="EMBL" id="JABAIL010000005">
    <property type="protein sequence ID" value="NLR92847.1"/>
    <property type="molecule type" value="Genomic_DNA"/>
</dbReference>
<keyword evidence="2 9" id="KW-0963">Cytoplasm</keyword>
<dbReference type="EC" id="1.17.99.6" evidence="9"/>
<evidence type="ECO:0000256" key="8">
    <source>
        <dbReference type="ARBA" id="ARBA00023014"/>
    </source>
</evidence>
<keyword evidence="6 9" id="KW-0560">Oxidoreductase</keyword>
<dbReference type="GO" id="GO:0031419">
    <property type="term" value="F:cobalamin binding"/>
    <property type="evidence" value="ECO:0007669"/>
    <property type="project" value="UniProtKB-KW"/>
</dbReference>
<evidence type="ECO:0000256" key="2">
    <source>
        <dbReference type="ARBA" id="ARBA00022490"/>
    </source>
</evidence>
<keyword evidence="9" id="KW-0170">Cobalt</keyword>
<evidence type="ECO:0000256" key="7">
    <source>
        <dbReference type="ARBA" id="ARBA00023004"/>
    </source>
</evidence>
<evidence type="ECO:0000256" key="4">
    <source>
        <dbReference type="ARBA" id="ARBA00022723"/>
    </source>
</evidence>
<evidence type="ECO:0000313" key="12">
    <source>
        <dbReference type="Proteomes" id="UP000585050"/>
    </source>
</evidence>
<evidence type="ECO:0000313" key="11">
    <source>
        <dbReference type="EMBL" id="NLR92847.1"/>
    </source>
</evidence>
<dbReference type="GO" id="GO:0008616">
    <property type="term" value="P:tRNA queuosine(34) biosynthetic process"/>
    <property type="evidence" value="ECO:0007669"/>
    <property type="project" value="UniProtKB-UniRule"/>
</dbReference>
<comment type="subcellular location">
    <subcellularLocation>
        <location evidence="9">Cytoplasm</location>
    </subcellularLocation>
</comment>
<dbReference type="InterPro" id="IPR013542">
    <property type="entry name" value="QueG_DUF1730"/>
</dbReference>
<protein>
    <recommendedName>
        <fullName evidence="9">Epoxyqueuosine reductase</fullName>
        <ecNumber evidence="9">1.17.99.6</ecNumber>
    </recommendedName>
    <alternativeName>
        <fullName evidence="9">Queuosine biosynthesis protein QueG</fullName>
    </alternativeName>
</protein>
<feature type="binding site" evidence="9">
    <location>
        <position position="135"/>
    </location>
    <ligand>
        <name>cob(II)alamin</name>
        <dbReference type="ChEBI" id="CHEBI:16304"/>
    </ligand>
</feature>
<dbReference type="NCBIfam" id="TIGR00276">
    <property type="entry name" value="tRNA epoxyqueuosine(34) reductase QueG"/>
    <property type="match status" value="1"/>
</dbReference>
<evidence type="ECO:0000256" key="6">
    <source>
        <dbReference type="ARBA" id="ARBA00023002"/>
    </source>
</evidence>
<feature type="binding site" evidence="9">
    <location>
        <begin position="242"/>
        <end position="243"/>
    </location>
    <ligand>
        <name>cob(II)alamin</name>
        <dbReference type="ChEBI" id="CHEBI:16304"/>
    </ligand>
</feature>
<comment type="subunit">
    <text evidence="9">Monomer.</text>
</comment>
<dbReference type="GO" id="GO:0005737">
    <property type="term" value="C:cytoplasm"/>
    <property type="evidence" value="ECO:0007669"/>
    <property type="project" value="UniProtKB-SubCell"/>
</dbReference>
<keyword evidence="12" id="KW-1185">Reference proteome</keyword>
<feature type="active site" description="Proton donor" evidence="9">
    <location>
        <position position="135"/>
    </location>
</feature>
<evidence type="ECO:0000256" key="5">
    <source>
        <dbReference type="ARBA" id="ARBA00022785"/>
    </source>
</evidence>
<evidence type="ECO:0000256" key="9">
    <source>
        <dbReference type="HAMAP-Rule" id="MF_00916"/>
    </source>
</evidence>
<comment type="similarity">
    <text evidence="9">Belongs to the QueG family.</text>
</comment>
<feature type="binding site" evidence="9">
    <location>
        <position position="224"/>
    </location>
    <ligand>
        <name>tRNA</name>
        <dbReference type="ChEBI" id="CHEBI:17843"/>
    </ligand>
</feature>
<keyword evidence="9" id="KW-0846">Cobalamin</keyword>
<dbReference type="Proteomes" id="UP000585050">
    <property type="component" value="Unassembled WGS sequence"/>
</dbReference>
<comment type="cofactor">
    <cofactor evidence="9">
        <name>[4Fe-4S] cluster</name>
        <dbReference type="ChEBI" id="CHEBI:49883"/>
    </cofactor>
    <text evidence="9">Binds 2 [4Fe-4S] clusters per monomer.</text>
</comment>
<feature type="domain" description="4Fe-4S ferredoxin-type" evidence="10">
    <location>
        <begin position="177"/>
        <end position="209"/>
    </location>
</feature>
<comment type="catalytic activity">
    <reaction evidence="9">
        <text>epoxyqueuosine(34) in tRNA + AH2 = queuosine(34) in tRNA + A + H2O</text>
        <dbReference type="Rhea" id="RHEA:32159"/>
        <dbReference type="Rhea" id="RHEA-COMP:18571"/>
        <dbReference type="Rhea" id="RHEA-COMP:18582"/>
        <dbReference type="ChEBI" id="CHEBI:13193"/>
        <dbReference type="ChEBI" id="CHEBI:15377"/>
        <dbReference type="ChEBI" id="CHEBI:17499"/>
        <dbReference type="ChEBI" id="CHEBI:194431"/>
        <dbReference type="ChEBI" id="CHEBI:194443"/>
        <dbReference type="EC" id="1.17.99.6"/>
    </reaction>
</comment>
<comment type="cofactor">
    <cofactor evidence="9">
        <name>cob(II)alamin</name>
        <dbReference type="ChEBI" id="CHEBI:16304"/>
    </cofactor>
</comment>
<name>A0A7X8SMF8_9BACT</name>
<dbReference type="RefSeq" id="WP_168883564.1">
    <property type="nucleotide sequence ID" value="NZ_JABAIL010000005.1"/>
</dbReference>
<dbReference type="GO" id="GO:0046872">
    <property type="term" value="F:metal ion binding"/>
    <property type="evidence" value="ECO:0007669"/>
    <property type="project" value="UniProtKB-KW"/>
</dbReference>
<dbReference type="PANTHER" id="PTHR30002:SF4">
    <property type="entry name" value="EPOXYQUEUOSINE REDUCTASE"/>
    <property type="match status" value="1"/>
</dbReference>
<evidence type="ECO:0000256" key="1">
    <source>
        <dbReference type="ARBA" id="ARBA00022485"/>
    </source>
</evidence>
<dbReference type="SUPFAM" id="SSF46548">
    <property type="entry name" value="alpha-helical ferredoxin"/>
    <property type="match status" value="1"/>
</dbReference>
<keyword evidence="1 9" id="KW-0004">4Fe-4S</keyword>
<dbReference type="Pfam" id="PF08331">
    <property type="entry name" value="QueG_DUF1730"/>
    <property type="match status" value="1"/>
</dbReference>
<organism evidence="11 12">
    <name type="scientific">Flammeovirga agarivorans</name>
    <dbReference type="NCBI Taxonomy" id="2726742"/>
    <lineage>
        <taxon>Bacteria</taxon>
        <taxon>Pseudomonadati</taxon>
        <taxon>Bacteroidota</taxon>
        <taxon>Cytophagia</taxon>
        <taxon>Cytophagales</taxon>
        <taxon>Flammeovirgaceae</taxon>
        <taxon>Flammeovirga</taxon>
    </lineage>
</organism>
<dbReference type="InterPro" id="IPR004453">
    <property type="entry name" value="QueG"/>
</dbReference>
<feature type="binding site" evidence="9">
    <location>
        <position position="192"/>
    </location>
    <ligand>
        <name>[4Fe-4S] cluster</name>
        <dbReference type="ChEBI" id="CHEBI:49883"/>
        <label>1</label>
    </ligand>
</feature>
<accession>A0A7X8SMF8</accession>
<comment type="pathway">
    <text evidence="9">tRNA modification; tRNA-queuosine biosynthesis.</text>
</comment>
<feature type="binding site" evidence="9">
    <location>
        <position position="249"/>
    </location>
    <ligand>
        <name>[4Fe-4S] cluster</name>
        <dbReference type="ChEBI" id="CHEBI:49883"/>
        <label>1</label>
    </ligand>
</feature>
<evidence type="ECO:0000256" key="3">
    <source>
        <dbReference type="ARBA" id="ARBA00022694"/>
    </source>
</evidence>
<dbReference type="HAMAP" id="MF_00916">
    <property type="entry name" value="QueG"/>
    <property type="match status" value="1"/>
</dbReference>
<feature type="binding site" evidence="9">
    <location>
        <position position="242"/>
    </location>
    <ligand>
        <name>[4Fe-4S] cluster</name>
        <dbReference type="ChEBI" id="CHEBI:49883"/>
        <label>2</label>
    </ligand>
</feature>
<dbReference type="GO" id="GO:0052693">
    <property type="term" value="F:epoxyqueuosine reductase activity"/>
    <property type="evidence" value="ECO:0007669"/>
    <property type="project" value="UniProtKB-UniRule"/>
</dbReference>
<proteinExistence type="inferred from homology"/>
<dbReference type="PROSITE" id="PS51379">
    <property type="entry name" value="4FE4S_FER_2"/>
    <property type="match status" value="1"/>
</dbReference>
<dbReference type="GO" id="GO:0051539">
    <property type="term" value="F:4 iron, 4 sulfur cluster binding"/>
    <property type="evidence" value="ECO:0007669"/>
    <property type="project" value="UniProtKB-KW"/>
</dbReference>
<feature type="binding site" evidence="9">
    <location>
        <position position="215"/>
    </location>
    <ligand>
        <name>[4Fe-4S] cluster</name>
        <dbReference type="ChEBI" id="CHEBI:49883"/>
        <label>2</label>
    </ligand>
</feature>
<keyword evidence="3 9" id="KW-0819">tRNA processing</keyword>
<reference evidence="11 12" key="1">
    <citation type="submission" date="2020-04" db="EMBL/GenBank/DDBJ databases">
        <title>Flammeovirga sp. SR4, a novel species isolated from seawater.</title>
        <authorList>
            <person name="Wang X."/>
        </authorList>
    </citation>
    <scope>NUCLEOTIDE SEQUENCE [LARGE SCALE GENOMIC DNA]</scope>
    <source>
        <strain evidence="11 12">SR4</strain>
    </source>
</reference>
<feature type="binding site" evidence="9">
    <location>
        <position position="245"/>
    </location>
    <ligand>
        <name>[4Fe-4S] cluster</name>
        <dbReference type="ChEBI" id="CHEBI:49883"/>
        <label>2</label>
    </ligand>
</feature>
<evidence type="ECO:0000259" key="10">
    <source>
        <dbReference type="PROSITE" id="PS51379"/>
    </source>
</evidence>
<keyword evidence="7 9" id="KW-0408">Iron</keyword>
<feature type="binding site" evidence="9">
    <location>
        <position position="199"/>
    </location>
    <ligand>
        <name>[4Fe-4S] cluster</name>
        <dbReference type="ChEBI" id="CHEBI:49883"/>
        <label>2</label>
    </ligand>
</feature>
<dbReference type="FunFam" id="3.30.70.20:FF:000037">
    <property type="entry name" value="Epoxyqueuosine reductase"/>
    <property type="match status" value="1"/>
</dbReference>
<keyword evidence="8 9" id="KW-0411">Iron-sulfur</keyword>
<dbReference type="Pfam" id="PF13484">
    <property type="entry name" value="Fer4_16"/>
    <property type="match status" value="1"/>
</dbReference>
<keyword evidence="5 9" id="KW-0671">Queuosine biosynthesis</keyword>
<comment type="caution">
    <text evidence="9">Lacks conserved residue(s) required for the propagation of feature annotation.</text>
</comment>
<feature type="binding site" evidence="9">
    <location>
        <position position="195"/>
    </location>
    <ligand>
        <name>[4Fe-4S] cluster</name>
        <dbReference type="ChEBI" id="CHEBI:49883"/>
        <label>1</label>
    </ligand>
</feature>
<gene>
    <name evidence="9 11" type="primary">queG</name>
    <name evidence="11" type="ORF">HGP29_16640</name>
</gene>
<dbReference type="PROSITE" id="PS00198">
    <property type="entry name" value="4FE4S_FER_1"/>
    <property type="match status" value="1"/>
</dbReference>
<dbReference type="Gene3D" id="3.30.70.20">
    <property type="match status" value="1"/>
</dbReference>
<feature type="binding site" evidence="9">
    <location>
        <position position="159"/>
    </location>
    <ligand>
        <name>cob(II)alamin</name>
        <dbReference type="ChEBI" id="CHEBI:16304"/>
    </ligand>
</feature>
<dbReference type="AlphaFoldDB" id="A0A7X8SMF8"/>
<keyword evidence="4 9" id="KW-0479">Metal-binding</keyword>
<comment type="caution">
    <text evidence="11">The sequence shown here is derived from an EMBL/GenBank/DDBJ whole genome shotgun (WGS) entry which is preliminary data.</text>
</comment>
<dbReference type="InterPro" id="IPR017896">
    <property type="entry name" value="4Fe4S_Fe-S-bd"/>
</dbReference>
<dbReference type="PANTHER" id="PTHR30002">
    <property type="entry name" value="EPOXYQUEUOSINE REDUCTASE"/>
    <property type="match status" value="1"/>
</dbReference>
<feature type="binding site" evidence="9">
    <location>
        <position position="189"/>
    </location>
    <ligand>
        <name>[4Fe-4S] cluster</name>
        <dbReference type="ChEBI" id="CHEBI:49883"/>
        <label>1</label>
    </ligand>
</feature>
<dbReference type="InterPro" id="IPR017900">
    <property type="entry name" value="4Fe4S_Fe_S_CS"/>
</dbReference>
<feature type="binding site" evidence="9">
    <location>
        <position position="63"/>
    </location>
    <ligand>
        <name>cob(II)alamin</name>
        <dbReference type="ChEBI" id="CHEBI:16304"/>
    </ligand>
</feature>
<sequence>MNKEIQKHKNAALIKAEAKRLGFSECGIAKAGFLEEEADHLENWLKQGMHGEMGYMANHFDKRLDPTKLVEGAKSVVVLSYNYFPEKDFSKQDTYKVAKYAYGEDYHYVIKRKLKDLVKFIQSEIGDVNGRVFVDSAPVMERQWAQKAGVGWIGKHSLLLNRQMGSFFFLSELIIDLELEADPPVKDFCGTCTRCIDACPTDAIPQKGVVDGSRCISYLTIELKDQIPTEFRGKMNDWIFGCDICQDVCPWNRFSKQHQTPEFNPHENLEGMTKNDWIELTEDVFKELFKKSAVKRTKFEGLQRNISFAQKK</sequence>
<feature type="binding site" evidence="9">
    <location>
        <position position="217"/>
    </location>
    <ligand>
        <name>cob(II)alamin</name>
        <dbReference type="ChEBI" id="CHEBI:16304"/>
    </ligand>
</feature>
<dbReference type="UniPathway" id="UPA00392"/>